<dbReference type="GO" id="GO:0006310">
    <property type="term" value="P:DNA recombination"/>
    <property type="evidence" value="ECO:0007669"/>
    <property type="project" value="UniProtKB-KW"/>
</dbReference>
<dbReference type="RefSeq" id="WP_084266252.1">
    <property type="nucleotide sequence ID" value="NZ_LWMT01000033.1"/>
</dbReference>
<dbReference type="Gene3D" id="1.10.443.10">
    <property type="entry name" value="Intergrase catalytic core"/>
    <property type="match status" value="1"/>
</dbReference>
<dbReference type="EMBL" id="LWMT01000033">
    <property type="protein sequence ID" value="KZX17294.1"/>
    <property type="molecule type" value="Genomic_DNA"/>
</dbReference>
<dbReference type="GO" id="GO:0003677">
    <property type="term" value="F:DNA binding"/>
    <property type="evidence" value="ECO:0007669"/>
    <property type="project" value="InterPro"/>
</dbReference>
<reference evidence="3 4" key="1">
    <citation type="submission" date="2016-04" db="EMBL/GenBank/DDBJ databases">
        <title>Genome sequence of Methanobrevibacter filiformis DSM 11501.</title>
        <authorList>
            <person name="Poehlein A."/>
            <person name="Seedorf H."/>
            <person name="Daniel R."/>
        </authorList>
    </citation>
    <scope>NUCLEOTIDE SEQUENCE [LARGE SCALE GENOMIC DNA]</scope>
    <source>
        <strain evidence="3 4">DSM 11501</strain>
    </source>
</reference>
<dbReference type="OrthoDB" id="71463at2157"/>
<gene>
    <name evidence="3" type="ORF">MBFIL_02550</name>
</gene>
<dbReference type="PATRIC" id="fig|55758.3.peg.283"/>
<evidence type="ECO:0000313" key="4">
    <source>
        <dbReference type="Proteomes" id="UP000077066"/>
    </source>
</evidence>
<sequence>MIMEEDLKILKNIQKSRNWAYLTLKGSSGAVKSYTEFNDKSLRELLKEAEKEEIEGIRWKERKLKERLIKYRSYLYDNYLIKTAIVNLNRIKTIYRHFEIELHELPHISDKNANHATPIYYKDLPDHNLIKLSCDISGPLMTAIILFMSSSGSAKTETLNLTIKDFIKATQRYHHIENLPNENPKTILNKIINDLIPEKNIIPEFSIIRQKTNNPYKTYCSNEATKAIMNYLLTRTDNFNLNSKLFKTNTVYFHERFKEINEKLNIEKIDGKNRFRSHMLRKFHASNLSRSKKKDGRRQPGMKKEYVDALQGRGKLGTDKSYFFDDYEDLRDNYIEYLDRITIYSEDFDFKTKEFQELEEQMEKNLFEKDKVISNIAGENIKLKETIASAEELERRFDDEIKGIKEFQDTLLKEIRGK</sequence>
<dbReference type="GO" id="GO:0015074">
    <property type="term" value="P:DNA integration"/>
    <property type="evidence" value="ECO:0007669"/>
    <property type="project" value="InterPro"/>
</dbReference>
<evidence type="ECO:0008006" key="5">
    <source>
        <dbReference type="Google" id="ProtNLM"/>
    </source>
</evidence>
<evidence type="ECO:0000256" key="1">
    <source>
        <dbReference type="ARBA" id="ARBA00023172"/>
    </source>
</evidence>
<dbReference type="AlphaFoldDB" id="A0A166F469"/>
<evidence type="ECO:0000256" key="2">
    <source>
        <dbReference type="SAM" id="Coils"/>
    </source>
</evidence>
<organism evidence="3 4">
    <name type="scientific">Methanobrevibacter filiformis</name>
    <dbReference type="NCBI Taxonomy" id="55758"/>
    <lineage>
        <taxon>Archaea</taxon>
        <taxon>Methanobacteriati</taxon>
        <taxon>Methanobacteriota</taxon>
        <taxon>Methanomada group</taxon>
        <taxon>Methanobacteria</taxon>
        <taxon>Methanobacteriales</taxon>
        <taxon>Methanobacteriaceae</taxon>
        <taxon>Methanobrevibacter</taxon>
    </lineage>
</organism>
<dbReference type="STRING" id="55758.MBFIL_02550"/>
<keyword evidence="2" id="KW-0175">Coiled coil</keyword>
<keyword evidence="1" id="KW-0233">DNA recombination</keyword>
<keyword evidence="4" id="KW-1185">Reference proteome</keyword>
<dbReference type="InterPro" id="IPR013762">
    <property type="entry name" value="Integrase-like_cat_sf"/>
</dbReference>
<dbReference type="Proteomes" id="UP000077066">
    <property type="component" value="Unassembled WGS sequence"/>
</dbReference>
<evidence type="ECO:0000313" key="3">
    <source>
        <dbReference type="EMBL" id="KZX17294.1"/>
    </source>
</evidence>
<feature type="coiled-coil region" evidence="2">
    <location>
        <begin position="376"/>
        <end position="410"/>
    </location>
</feature>
<comment type="caution">
    <text evidence="3">The sequence shown here is derived from an EMBL/GenBank/DDBJ whole genome shotgun (WGS) entry which is preliminary data.</text>
</comment>
<name>A0A166F469_9EURY</name>
<dbReference type="InterPro" id="IPR011010">
    <property type="entry name" value="DNA_brk_join_enz"/>
</dbReference>
<dbReference type="SUPFAM" id="SSF56349">
    <property type="entry name" value="DNA breaking-rejoining enzymes"/>
    <property type="match status" value="1"/>
</dbReference>
<protein>
    <recommendedName>
        <fullName evidence="5">Phage integrase family protein</fullName>
    </recommendedName>
</protein>
<accession>A0A166F469</accession>
<proteinExistence type="predicted"/>